<dbReference type="Proteomes" id="UP000028542">
    <property type="component" value="Unassembled WGS sequence"/>
</dbReference>
<dbReference type="PANTHER" id="PTHR30614:SF20">
    <property type="entry name" value="GLUTAMINE TRANSPORT SYSTEM PERMEASE PROTEIN GLNP"/>
    <property type="match status" value="1"/>
</dbReference>
<comment type="subcellular location">
    <subcellularLocation>
        <location evidence="1 9">Cell membrane</location>
        <topology evidence="1 9">Multi-pass membrane protein</topology>
    </subcellularLocation>
</comment>
<dbReference type="EMBL" id="JPMD01000030">
    <property type="protein sequence ID" value="KEZ85781.1"/>
    <property type="molecule type" value="Genomic_DNA"/>
</dbReference>
<feature type="transmembrane region" description="Helical" evidence="9">
    <location>
        <begin position="63"/>
        <end position="84"/>
    </location>
</feature>
<reference evidence="12" key="2">
    <citation type="submission" date="2019-04" db="EMBL/GenBank/DDBJ databases">
        <title>Evolution of Biomass-Degrading Anaerobic Consortia Revealed by Metagenomics.</title>
        <authorList>
            <person name="Peng X."/>
        </authorList>
    </citation>
    <scope>NUCLEOTIDE SEQUENCE</scope>
    <source>
        <strain evidence="12">SIG254</strain>
    </source>
</reference>
<proteinExistence type="inferred from homology"/>
<dbReference type="FunFam" id="1.10.3720.10:FF:000033">
    <property type="entry name" value="Polar amino acid ABC transporter permease"/>
    <property type="match status" value="1"/>
</dbReference>
<accession>A0A084J9Z7</accession>
<keyword evidence="3 9" id="KW-0813">Transport</keyword>
<protein>
    <submittedName>
        <fullName evidence="12">Amino acid ABC transporter permease</fullName>
    </submittedName>
    <submittedName>
        <fullName evidence="11">Arginine ABC transporter permease</fullName>
    </submittedName>
</protein>
<evidence type="ECO:0000256" key="6">
    <source>
        <dbReference type="ARBA" id="ARBA00022970"/>
    </source>
</evidence>
<dbReference type="Pfam" id="PF00528">
    <property type="entry name" value="BPD_transp_1"/>
    <property type="match status" value="1"/>
</dbReference>
<evidence type="ECO:0000313" key="12">
    <source>
        <dbReference type="EMBL" id="MBE6059992.1"/>
    </source>
</evidence>
<dbReference type="InterPro" id="IPR035906">
    <property type="entry name" value="MetI-like_sf"/>
</dbReference>
<name>A0A084J9Z7_9CLOT</name>
<gene>
    <name evidence="12" type="ORF">E7215_07440</name>
    <name evidence="11" type="ORF">IO99_12805</name>
</gene>
<keyword evidence="13" id="KW-1185">Reference proteome</keyword>
<feature type="transmembrane region" description="Helical" evidence="9">
    <location>
        <begin position="195"/>
        <end position="216"/>
    </location>
</feature>
<keyword evidence="8 9" id="KW-0472">Membrane</keyword>
<keyword evidence="7 9" id="KW-1133">Transmembrane helix</keyword>
<comment type="similarity">
    <text evidence="2">Belongs to the binding-protein-dependent transport system permease family. HisMQ subfamily.</text>
</comment>
<dbReference type="GO" id="GO:0043190">
    <property type="term" value="C:ATP-binding cassette (ABC) transporter complex"/>
    <property type="evidence" value="ECO:0007669"/>
    <property type="project" value="InterPro"/>
</dbReference>
<evidence type="ECO:0000256" key="3">
    <source>
        <dbReference type="ARBA" id="ARBA00022448"/>
    </source>
</evidence>
<dbReference type="SUPFAM" id="SSF161098">
    <property type="entry name" value="MetI-like"/>
    <property type="match status" value="1"/>
</dbReference>
<dbReference type="Proteomes" id="UP000768462">
    <property type="component" value="Unassembled WGS sequence"/>
</dbReference>
<evidence type="ECO:0000256" key="5">
    <source>
        <dbReference type="ARBA" id="ARBA00022692"/>
    </source>
</evidence>
<keyword evidence="6" id="KW-0029">Amino-acid transport</keyword>
<evidence type="ECO:0000313" key="11">
    <source>
        <dbReference type="EMBL" id="KEZ85781.1"/>
    </source>
</evidence>
<evidence type="ECO:0000256" key="2">
    <source>
        <dbReference type="ARBA" id="ARBA00010072"/>
    </source>
</evidence>
<dbReference type="AlphaFoldDB" id="A0A084J9Z7"/>
<evidence type="ECO:0000256" key="8">
    <source>
        <dbReference type="ARBA" id="ARBA00023136"/>
    </source>
</evidence>
<dbReference type="GO" id="GO:0022857">
    <property type="term" value="F:transmembrane transporter activity"/>
    <property type="evidence" value="ECO:0007669"/>
    <property type="project" value="InterPro"/>
</dbReference>
<dbReference type="PROSITE" id="PS50928">
    <property type="entry name" value="ABC_TM1"/>
    <property type="match status" value="1"/>
</dbReference>
<evidence type="ECO:0000259" key="10">
    <source>
        <dbReference type="PROSITE" id="PS50928"/>
    </source>
</evidence>
<sequence>MSNLSFKFLEKYYPVFIEGIQWTLLVAMLSVLFGAILGTLLCFMKRSKLSVLKVPIPKVIASIYIEFIRGTPLLLQIFIVYFGTTSFGVKLTPLVACVIALSLNSGAYVAEIIRSGIDAVDKGQLEAARSLGMNQRMAMQHIILPQAIRNILPAIGNEFVAIIKESSMASAIGVAEITYGAKLVTGATYRNFEPLIVAAICYFILTFTLGRLMAYAERRLKGNDSR</sequence>
<dbReference type="NCBIfam" id="TIGR01726">
    <property type="entry name" value="HEQRo_perm_3TM"/>
    <property type="match status" value="1"/>
</dbReference>
<dbReference type="InterPro" id="IPR010065">
    <property type="entry name" value="AA_ABC_transptr_permease_3TM"/>
</dbReference>
<dbReference type="STRING" id="318464.IO99_12805"/>
<evidence type="ECO:0000256" key="9">
    <source>
        <dbReference type="RuleBase" id="RU363032"/>
    </source>
</evidence>
<dbReference type="CDD" id="cd06261">
    <property type="entry name" value="TM_PBP2"/>
    <property type="match status" value="1"/>
</dbReference>
<dbReference type="eggNOG" id="COG0765">
    <property type="taxonomic scope" value="Bacteria"/>
</dbReference>
<dbReference type="Gene3D" id="1.10.3720.10">
    <property type="entry name" value="MetI-like"/>
    <property type="match status" value="1"/>
</dbReference>
<dbReference type="EMBL" id="SVCM01000082">
    <property type="protein sequence ID" value="MBE6059992.1"/>
    <property type="molecule type" value="Genomic_DNA"/>
</dbReference>
<dbReference type="PANTHER" id="PTHR30614">
    <property type="entry name" value="MEMBRANE COMPONENT OF AMINO ACID ABC TRANSPORTER"/>
    <property type="match status" value="1"/>
</dbReference>
<reference evidence="11 13" key="1">
    <citation type="submission" date="2014-07" db="EMBL/GenBank/DDBJ databases">
        <title>Draft genome of Clostridium sulfidigenes 113A isolated from sediments associated with methane hydrate from Krishna Godavari basin.</title>
        <authorList>
            <person name="Honkalas V.S."/>
            <person name="Dabir A.P."/>
            <person name="Arora P."/>
            <person name="Dhakephalkar P.K."/>
        </authorList>
    </citation>
    <scope>NUCLEOTIDE SEQUENCE [LARGE SCALE GENOMIC DNA]</scope>
    <source>
        <strain evidence="11 13">113A</strain>
    </source>
</reference>
<evidence type="ECO:0000256" key="4">
    <source>
        <dbReference type="ARBA" id="ARBA00022475"/>
    </source>
</evidence>
<keyword evidence="5 9" id="KW-0812">Transmembrane</keyword>
<organism evidence="11 13">
    <name type="scientific">Clostridium sulfidigenes</name>
    <dbReference type="NCBI Taxonomy" id="318464"/>
    <lineage>
        <taxon>Bacteria</taxon>
        <taxon>Bacillati</taxon>
        <taxon>Bacillota</taxon>
        <taxon>Clostridia</taxon>
        <taxon>Eubacteriales</taxon>
        <taxon>Clostridiaceae</taxon>
        <taxon>Clostridium</taxon>
    </lineage>
</organism>
<evidence type="ECO:0000256" key="7">
    <source>
        <dbReference type="ARBA" id="ARBA00022989"/>
    </source>
</evidence>
<evidence type="ECO:0000313" key="13">
    <source>
        <dbReference type="Proteomes" id="UP000028542"/>
    </source>
</evidence>
<dbReference type="RefSeq" id="WP_035133830.1">
    <property type="nucleotide sequence ID" value="NZ_JBQHQR010000019.1"/>
</dbReference>
<dbReference type="GO" id="GO:0006865">
    <property type="term" value="P:amino acid transport"/>
    <property type="evidence" value="ECO:0007669"/>
    <property type="project" value="UniProtKB-KW"/>
</dbReference>
<evidence type="ECO:0000256" key="1">
    <source>
        <dbReference type="ARBA" id="ARBA00004651"/>
    </source>
</evidence>
<dbReference type="InterPro" id="IPR000515">
    <property type="entry name" value="MetI-like"/>
</dbReference>
<comment type="caution">
    <text evidence="11">The sequence shown here is derived from an EMBL/GenBank/DDBJ whole genome shotgun (WGS) entry which is preliminary data.</text>
</comment>
<feature type="transmembrane region" description="Helical" evidence="9">
    <location>
        <begin position="20"/>
        <end position="43"/>
    </location>
</feature>
<keyword evidence="4" id="KW-1003">Cell membrane</keyword>
<dbReference type="InterPro" id="IPR043429">
    <property type="entry name" value="ArtM/GltK/GlnP/TcyL/YhdX-like"/>
</dbReference>
<feature type="domain" description="ABC transmembrane type-1" evidence="10">
    <location>
        <begin position="20"/>
        <end position="213"/>
    </location>
</feature>